<name>A0ABP5HPH1_9ACTN</name>
<organism evidence="3 4">
    <name type="scientific">Aeromicrobium halocynthiae</name>
    <dbReference type="NCBI Taxonomy" id="560557"/>
    <lineage>
        <taxon>Bacteria</taxon>
        <taxon>Bacillati</taxon>
        <taxon>Actinomycetota</taxon>
        <taxon>Actinomycetes</taxon>
        <taxon>Propionibacteriales</taxon>
        <taxon>Nocardioidaceae</taxon>
        <taxon>Aeromicrobium</taxon>
    </lineage>
</organism>
<keyword evidence="2" id="KW-0472">Membrane</keyword>
<keyword evidence="2" id="KW-1133">Transmembrane helix</keyword>
<proteinExistence type="predicted"/>
<accession>A0ABP5HPH1</accession>
<evidence type="ECO:0000256" key="1">
    <source>
        <dbReference type="SAM" id="MobiDB-lite"/>
    </source>
</evidence>
<dbReference type="EMBL" id="BAAAPY010000008">
    <property type="protein sequence ID" value="GAA2081259.1"/>
    <property type="molecule type" value="Genomic_DNA"/>
</dbReference>
<evidence type="ECO:0000256" key="2">
    <source>
        <dbReference type="SAM" id="Phobius"/>
    </source>
</evidence>
<reference evidence="4" key="1">
    <citation type="journal article" date="2019" name="Int. J. Syst. Evol. Microbiol.">
        <title>The Global Catalogue of Microorganisms (GCM) 10K type strain sequencing project: providing services to taxonomists for standard genome sequencing and annotation.</title>
        <authorList>
            <consortium name="The Broad Institute Genomics Platform"/>
            <consortium name="The Broad Institute Genome Sequencing Center for Infectious Disease"/>
            <person name="Wu L."/>
            <person name="Ma J."/>
        </authorList>
    </citation>
    <scope>NUCLEOTIDE SEQUENCE [LARGE SCALE GENOMIC DNA]</scope>
    <source>
        <strain evidence="4">JCM 15749</strain>
    </source>
</reference>
<protein>
    <recommendedName>
        <fullName evidence="5">Phage holin family protein</fullName>
    </recommendedName>
</protein>
<evidence type="ECO:0000313" key="3">
    <source>
        <dbReference type="EMBL" id="GAA2081259.1"/>
    </source>
</evidence>
<evidence type="ECO:0000313" key="4">
    <source>
        <dbReference type="Proteomes" id="UP001501480"/>
    </source>
</evidence>
<keyword evidence="4" id="KW-1185">Reference proteome</keyword>
<gene>
    <name evidence="3" type="ORF">GCM10009821_22330</name>
</gene>
<comment type="caution">
    <text evidence="3">The sequence shown here is derived from an EMBL/GenBank/DDBJ whole genome shotgun (WGS) entry which is preliminary data.</text>
</comment>
<dbReference type="RefSeq" id="WP_344328407.1">
    <property type="nucleotide sequence ID" value="NZ_BAAAPY010000008.1"/>
</dbReference>
<evidence type="ECO:0008006" key="5">
    <source>
        <dbReference type="Google" id="ProtNLM"/>
    </source>
</evidence>
<dbReference type="InterPro" id="IPR009937">
    <property type="entry name" value="Phage_holin_3_6"/>
</dbReference>
<sequence>MTEQPDDPTIGKIVADITRDLNVIVQHQVDLAKREVVTSAKVGGIGAAMFVVAAFLGLLVIIFASAGLAHLISMTGLHLAWSYLIVAGAYVVLAAVLVLIGWKLIQRVRAPRETIRTAKQLPTALKGESPTARSSARIDPPVEVR</sequence>
<feature type="transmembrane region" description="Helical" evidence="2">
    <location>
        <begin position="80"/>
        <end position="102"/>
    </location>
</feature>
<dbReference type="Pfam" id="PF07332">
    <property type="entry name" value="Phage_holin_3_6"/>
    <property type="match status" value="1"/>
</dbReference>
<dbReference type="Proteomes" id="UP001501480">
    <property type="component" value="Unassembled WGS sequence"/>
</dbReference>
<feature type="transmembrane region" description="Helical" evidence="2">
    <location>
        <begin position="42"/>
        <end position="68"/>
    </location>
</feature>
<feature type="region of interest" description="Disordered" evidence="1">
    <location>
        <begin position="124"/>
        <end position="145"/>
    </location>
</feature>
<keyword evidence="2" id="KW-0812">Transmembrane</keyword>